<dbReference type="PANTHER" id="PTHR31283:SF5">
    <property type="entry name" value="EKC_KEOPS COMPLEX SUBUNIT LAGE3"/>
    <property type="match status" value="1"/>
</dbReference>
<keyword evidence="4" id="KW-1185">Reference proteome</keyword>
<organism evidence="3 4">
    <name type="scientific">Cyanidiococcus yangmingshanensis</name>
    <dbReference type="NCBI Taxonomy" id="2690220"/>
    <lineage>
        <taxon>Eukaryota</taxon>
        <taxon>Rhodophyta</taxon>
        <taxon>Bangiophyceae</taxon>
        <taxon>Cyanidiales</taxon>
        <taxon>Cyanidiaceae</taxon>
        <taxon>Cyanidiococcus</taxon>
    </lineage>
</organism>
<comment type="similarity">
    <text evidence="1">Belongs to the CTAG/PCC1 family.</text>
</comment>
<feature type="region of interest" description="Disordered" evidence="2">
    <location>
        <begin position="1"/>
        <end position="33"/>
    </location>
</feature>
<dbReference type="GO" id="GO:0000408">
    <property type="term" value="C:EKC/KEOPS complex"/>
    <property type="evidence" value="ECO:0007669"/>
    <property type="project" value="TreeGrafter"/>
</dbReference>
<dbReference type="Gene3D" id="3.30.310.50">
    <property type="entry name" value="Alpha-D-phosphohexomutase, C-terminal domain"/>
    <property type="match status" value="1"/>
</dbReference>
<accession>A0A7J7IGR4</accession>
<dbReference type="Pfam" id="PF09341">
    <property type="entry name" value="Pcc1"/>
    <property type="match status" value="1"/>
</dbReference>
<dbReference type="GO" id="GO:0070525">
    <property type="term" value="P:tRNA threonylcarbamoyladenosine metabolic process"/>
    <property type="evidence" value="ECO:0007669"/>
    <property type="project" value="TreeGrafter"/>
</dbReference>
<gene>
    <name evidence="3" type="ORF">F1559_003871</name>
</gene>
<dbReference type="EMBL" id="VWRR01000011">
    <property type="protein sequence ID" value="KAF6002285.1"/>
    <property type="molecule type" value="Genomic_DNA"/>
</dbReference>
<sequence>MSGNTQIDQDLKDLESDDSSEDEEKPSFRKSSLSAPECCYCVEIGFETSQHAAWVLWSLELDPELRPQLVQRELEAHQQLFRATFRGKDAHVLRTAINAFYDALRLAIASSRPLPG</sequence>
<dbReference type="Proteomes" id="UP000530660">
    <property type="component" value="Unassembled WGS sequence"/>
</dbReference>
<comment type="caution">
    <text evidence="3">The sequence shown here is derived from an EMBL/GenBank/DDBJ whole genome shotgun (WGS) entry which is preliminary data.</text>
</comment>
<proteinExistence type="inferred from homology"/>
<evidence type="ECO:0000256" key="1">
    <source>
        <dbReference type="ARBA" id="ARBA00007073"/>
    </source>
</evidence>
<feature type="compositionally biased region" description="Acidic residues" evidence="2">
    <location>
        <begin position="15"/>
        <end position="24"/>
    </location>
</feature>
<evidence type="ECO:0000313" key="4">
    <source>
        <dbReference type="Proteomes" id="UP000530660"/>
    </source>
</evidence>
<dbReference type="PANTHER" id="PTHR31283">
    <property type="entry name" value="EKC/KEOPS COMPLEX SUBUNIT PCC1 FAMILY MEMBER"/>
    <property type="match status" value="1"/>
</dbReference>
<evidence type="ECO:0000313" key="3">
    <source>
        <dbReference type="EMBL" id="KAF6002285.1"/>
    </source>
</evidence>
<name>A0A7J7IGR4_9RHOD</name>
<protein>
    <submittedName>
        <fullName evidence="3">Uncharacterized protein</fullName>
    </submittedName>
</protein>
<dbReference type="OrthoDB" id="10025739at2759"/>
<reference evidence="3 4" key="1">
    <citation type="journal article" date="2020" name="J. Phycol.">
        <title>Comparative genome analysis reveals Cyanidiococcus gen. nov., a new extremophilic red algal genus sister to Cyanidioschyzon (Cyanidioschyzonaceae, Rhodophyta).</title>
        <authorList>
            <person name="Liu S.-L."/>
            <person name="Chiang Y.-R."/>
            <person name="Yoon H.S."/>
            <person name="Fu H.-Y."/>
        </authorList>
    </citation>
    <scope>NUCLEOTIDE SEQUENCE [LARGE SCALE GENOMIC DNA]</scope>
    <source>
        <strain evidence="3 4">THAL066</strain>
    </source>
</reference>
<dbReference type="AlphaFoldDB" id="A0A7J7IGR4"/>
<dbReference type="InterPro" id="IPR015419">
    <property type="entry name" value="CTAG/Pcc1"/>
</dbReference>
<evidence type="ECO:0000256" key="2">
    <source>
        <dbReference type="SAM" id="MobiDB-lite"/>
    </source>
</evidence>